<evidence type="ECO:0000313" key="10">
    <source>
        <dbReference type="EMBL" id="PVY76974.1"/>
    </source>
</evidence>
<evidence type="ECO:0000256" key="1">
    <source>
        <dbReference type="ARBA" id="ARBA00004571"/>
    </source>
</evidence>
<gene>
    <name evidence="10" type="ORF">C8D92_104206</name>
    <name evidence="9" type="ORF">CF392_11135</name>
</gene>
<keyword evidence="4" id="KW-0812">Transmembrane</keyword>
<comment type="similarity">
    <text evidence="2">Belongs to the OmpP1/FadL family.</text>
</comment>
<keyword evidence="5 8" id="KW-0732">Signal</keyword>
<protein>
    <submittedName>
        <fullName evidence="9">Aromatic hydrocarbon degradation protein</fullName>
    </submittedName>
    <submittedName>
        <fullName evidence="10">Long-chain fatty acid transport protein</fullName>
    </submittedName>
</protein>
<dbReference type="PANTHER" id="PTHR35093:SF8">
    <property type="entry name" value="OUTER MEMBRANE PROTEIN NMB0088-RELATED"/>
    <property type="match status" value="1"/>
</dbReference>
<reference evidence="9 11" key="1">
    <citation type="submission" date="2017-07" db="EMBL/GenBank/DDBJ databases">
        <title>Tamlnaduibacter salinus (Mi-7) genome sequencing.</title>
        <authorList>
            <person name="Verma A."/>
            <person name="Krishnamurthi S."/>
        </authorList>
    </citation>
    <scope>NUCLEOTIDE SEQUENCE [LARGE SCALE GENOMIC DNA]</scope>
    <source>
        <strain evidence="9 11">Mi-7</strain>
    </source>
</reference>
<dbReference type="EMBL" id="NMPM01000062">
    <property type="protein sequence ID" value="PAV25459.1"/>
    <property type="molecule type" value="Genomic_DNA"/>
</dbReference>
<evidence type="ECO:0000313" key="12">
    <source>
        <dbReference type="Proteomes" id="UP000245887"/>
    </source>
</evidence>
<evidence type="ECO:0000313" key="11">
    <source>
        <dbReference type="Proteomes" id="UP000218332"/>
    </source>
</evidence>
<keyword evidence="11" id="KW-1185">Reference proteome</keyword>
<feature type="signal peptide" evidence="8">
    <location>
        <begin position="1"/>
        <end position="24"/>
    </location>
</feature>
<keyword evidence="3" id="KW-1134">Transmembrane beta strand</keyword>
<evidence type="ECO:0000256" key="8">
    <source>
        <dbReference type="SAM" id="SignalP"/>
    </source>
</evidence>
<evidence type="ECO:0000256" key="2">
    <source>
        <dbReference type="ARBA" id="ARBA00008163"/>
    </source>
</evidence>
<proteinExistence type="inferred from homology"/>
<dbReference type="SUPFAM" id="SSF56935">
    <property type="entry name" value="Porins"/>
    <property type="match status" value="1"/>
</dbReference>
<evidence type="ECO:0000256" key="4">
    <source>
        <dbReference type="ARBA" id="ARBA00022692"/>
    </source>
</evidence>
<comment type="subcellular location">
    <subcellularLocation>
        <location evidence="1">Cell outer membrane</location>
        <topology evidence="1">Multi-pass membrane protein</topology>
    </subcellularLocation>
</comment>
<accession>A0A2A2I153</accession>
<dbReference type="GO" id="GO:0015483">
    <property type="term" value="F:long-chain fatty acid transporting porin activity"/>
    <property type="evidence" value="ECO:0007669"/>
    <property type="project" value="TreeGrafter"/>
</dbReference>
<keyword evidence="7" id="KW-0998">Cell outer membrane</keyword>
<keyword evidence="6" id="KW-0472">Membrane</keyword>
<dbReference type="Proteomes" id="UP000218332">
    <property type="component" value="Unassembled WGS sequence"/>
</dbReference>
<feature type="chain" id="PRO_5036035267" evidence="8">
    <location>
        <begin position="25"/>
        <end position="474"/>
    </location>
</feature>
<dbReference type="OrthoDB" id="19849at2"/>
<evidence type="ECO:0000256" key="3">
    <source>
        <dbReference type="ARBA" id="ARBA00022452"/>
    </source>
</evidence>
<evidence type="ECO:0000313" key="9">
    <source>
        <dbReference type="EMBL" id="PAV25459.1"/>
    </source>
</evidence>
<dbReference type="Gene3D" id="2.40.160.60">
    <property type="entry name" value="Outer membrane protein transport protein (OMPP1/FadL/TodX)"/>
    <property type="match status" value="1"/>
</dbReference>
<name>A0A2A2I153_9GAMM</name>
<comment type="caution">
    <text evidence="9">The sequence shown here is derived from an EMBL/GenBank/DDBJ whole genome shotgun (WGS) entry which is preliminary data.</text>
</comment>
<dbReference type="InterPro" id="IPR005017">
    <property type="entry name" value="OMPP1/FadL/TodX"/>
</dbReference>
<sequence length="474" mass="50169">MRGVFDVRGVLVLATALTPAVSLAGGFSLNEQSASAMGTANAGAAANPENATTVYFNPAGMTELEGNHVSFGAAVLDITGDFRGQATNNAGQSVNGDDGGDFVPVAVLPNAYATSQVSKNVSVGIGLHAPYGLAADYDDRFKGRYFADETELRVISLSPSIAVTDNNGFSAGIGANLMYAEGTLTKFQDYSAQAPTLAALPGGQQFLNQSNGQGYVDIEGDDLALTFTAGMLYTFNDNATTVGLSARTGTELELEGDATLSPYPDTSSALTGGAVQSATLSEQVVVPLEVPESLTFGLRHSLTDTVTLLAGGTWAKWSRFEALDVISREENGAISAIGDAKYDPKNSRSEDYVGHVSENWQDTWSYSIGAEWKATSAWTLKAGYKRDETPVNPNYITARVPSSDRDWLTLGTQYADESSGWTVDVAAGILLLDQVTIDEREYTVNDEPLPNNANLQGTYELDAWTAAVQVSKSF</sequence>
<dbReference type="PANTHER" id="PTHR35093">
    <property type="entry name" value="OUTER MEMBRANE PROTEIN NMB0088-RELATED"/>
    <property type="match status" value="1"/>
</dbReference>
<dbReference type="RefSeq" id="WP_095611530.1">
    <property type="nucleotide sequence ID" value="NZ_NMPM01000062.1"/>
</dbReference>
<evidence type="ECO:0000256" key="5">
    <source>
        <dbReference type="ARBA" id="ARBA00022729"/>
    </source>
</evidence>
<evidence type="ECO:0000256" key="6">
    <source>
        <dbReference type="ARBA" id="ARBA00023136"/>
    </source>
</evidence>
<dbReference type="EMBL" id="QEKQ01000004">
    <property type="protein sequence ID" value="PVY76974.1"/>
    <property type="molecule type" value="Genomic_DNA"/>
</dbReference>
<reference evidence="10 12" key="2">
    <citation type="submission" date="2018-04" db="EMBL/GenBank/DDBJ databases">
        <title>Genomic Encyclopedia of Type Strains, Phase IV (KMG-IV): sequencing the most valuable type-strain genomes for metagenomic binning, comparative biology and taxonomic classification.</title>
        <authorList>
            <person name="Goeker M."/>
        </authorList>
    </citation>
    <scope>NUCLEOTIDE SEQUENCE [LARGE SCALE GENOMIC DNA]</scope>
    <source>
        <strain evidence="10 12">DSM 28688</strain>
    </source>
</reference>
<dbReference type="Pfam" id="PF03349">
    <property type="entry name" value="Toluene_X"/>
    <property type="match status" value="1"/>
</dbReference>
<dbReference type="Proteomes" id="UP000245887">
    <property type="component" value="Unassembled WGS sequence"/>
</dbReference>
<evidence type="ECO:0000256" key="7">
    <source>
        <dbReference type="ARBA" id="ARBA00023237"/>
    </source>
</evidence>
<dbReference type="AlphaFoldDB" id="A0A2A2I153"/>
<dbReference type="GO" id="GO:0009279">
    <property type="term" value="C:cell outer membrane"/>
    <property type="evidence" value="ECO:0007669"/>
    <property type="project" value="UniProtKB-SubCell"/>
</dbReference>
<organism evidence="9 11">
    <name type="scientific">Tamilnaduibacter salinus</name>
    <dbReference type="NCBI Taxonomy" id="1484056"/>
    <lineage>
        <taxon>Bacteria</taxon>
        <taxon>Pseudomonadati</taxon>
        <taxon>Pseudomonadota</taxon>
        <taxon>Gammaproteobacteria</taxon>
        <taxon>Pseudomonadales</taxon>
        <taxon>Marinobacteraceae</taxon>
        <taxon>Tamilnaduibacter</taxon>
    </lineage>
</organism>